<dbReference type="AlphaFoldDB" id="R9KY61"/>
<dbReference type="GeneID" id="82191980"/>
<proteinExistence type="predicted"/>
<dbReference type="EMBL" id="ASSY01000008">
    <property type="protein sequence ID" value="EOS51156.1"/>
    <property type="molecule type" value="Genomic_DNA"/>
</dbReference>
<dbReference type="STRING" id="1235794.C811_01574"/>
<reference evidence="1 2" key="1">
    <citation type="submission" date="2013-04" db="EMBL/GenBank/DDBJ databases">
        <title>The Genome Sequence of Enterorhabdus caecimuris B7.</title>
        <authorList>
            <consortium name="The Broad Institute Genomics Platform"/>
            <consortium name="The Broad Institute Genome Sequencing Center for Infectious Disease"/>
            <person name="Earl A."/>
            <person name="Xavier R."/>
            <person name="Elson C."/>
            <person name="Duck W."/>
            <person name="Walker B."/>
            <person name="Young S."/>
            <person name="Zeng Q."/>
            <person name="Gargeya S."/>
            <person name="Fitzgerald M."/>
            <person name="Haas B."/>
            <person name="Abouelleil A."/>
            <person name="Allen A.W."/>
            <person name="Alvarado L."/>
            <person name="Arachchi H.M."/>
            <person name="Berlin A.M."/>
            <person name="Chapman S.B."/>
            <person name="Gainer-Dewar J."/>
            <person name="Goldberg J."/>
            <person name="Griggs A."/>
            <person name="Gujja S."/>
            <person name="Hansen M."/>
            <person name="Howarth C."/>
            <person name="Imamovic A."/>
            <person name="Ireland A."/>
            <person name="Larimer J."/>
            <person name="McCowan C."/>
            <person name="Murphy C."/>
            <person name="Pearson M."/>
            <person name="Poon T.W."/>
            <person name="Priest M."/>
            <person name="Roberts A."/>
            <person name="Saif S."/>
            <person name="Shea T."/>
            <person name="Sisk P."/>
            <person name="Sykes S."/>
            <person name="Wortman J."/>
            <person name="Nusbaum C."/>
            <person name="Birren B."/>
        </authorList>
    </citation>
    <scope>NUCLEOTIDE SEQUENCE [LARGE SCALE GENOMIC DNA]</scope>
    <source>
        <strain evidence="1 2">B7</strain>
    </source>
</reference>
<gene>
    <name evidence="1" type="ORF">C811_01574</name>
</gene>
<comment type="caution">
    <text evidence="1">The sequence shown here is derived from an EMBL/GenBank/DDBJ whole genome shotgun (WGS) entry which is preliminary data.</text>
</comment>
<dbReference type="Proteomes" id="UP000014204">
    <property type="component" value="Unassembled WGS sequence"/>
</dbReference>
<organism evidence="1 2">
    <name type="scientific">Adlercreutzia caecimuris B7</name>
    <dbReference type="NCBI Taxonomy" id="1235794"/>
    <lineage>
        <taxon>Bacteria</taxon>
        <taxon>Bacillati</taxon>
        <taxon>Actinomycetota</taxon>
        <taxon>Coriobacteriia</taxon>
        <taxon>Eggerthellales</taxon>
        <taxon>Eggerthellaceae</taxon>
        <taxon>Adlercreutzia</taxon>
    </lineage>
</organism>
<accession>R9KY61</accession>
<keyword evidence="2" id="KW-1185">Reference proteome</keyword>
<name>R9KY61_9ACTN</name>
<evidence type="ECO:0000313" key="1">
    <source>
        <dbReference type="EMBL" id="EOS51156.1"/>
    </source>
</evidence>
<dbReference type="RefSeq" id="WP_016309774.1">
    <property type="nucleotide sequence ID" value="NZ_KE159646.1"/>
</dbReference>
<sequence length="53" mass="5869">MLTLAICTLLAVGLVLFVVAVLRLAWIGLLYAWRAFLHVSCAIVARISRRDIS</sequence>
<evidence type="ECO:0000313" key="2">
    <source>
        <dbReference type="Proteomes" id="UP000014204"/>
    </source>
</evidence>
<dbReference type="HOGENOM" id="CLU_3061168_0_0_11"/>
<protein>
    <submittedName>
        <fullName evidence="1">Uncharacterized protein</fullName>
    </submittedName>
</protein>